<keyword evidence="3" id="KW-0732">Signal</keyword>
<keyword evidence="2" id="KW-0812">Transmembrane</keyword>
<dbReference type="InterPro" id="IPR000498">
    <property type="entry name" value="OmpA-like_TM_dom"/>
</dbReference>
<keyword evidence="2" id="KW-0406">Ion transport</keyword>
<comment type="caution">
    <text evidence="5">The sequence shown here is derived from an EMBL/GenBank/DDBJ whole genome shotgun (WGS) entry which is preliminary data.</text>
</comment>
<dbReference type="Gene3D" id="2.40.160.20">
    <property type="match status" value="1"/>
</dbReference>
<evidence type="ECO:0000256" key="1">
    <source>
        <dbReference type="ARBA" id="ARBA00005710"/>
    </source>
</evidence>
<comment type="similarity">
    <text evidence="1">Belongs to the outer membrane OOP (TC 1.B.6) superfamily. OmpA family.</text>
</comment>
<evidence type="ECO:0000259" key="4">
    <source>
        <dbReference type="Pfam" id="PF01389"/>
    </source>
</evidence>
<dbReference type="EMBL" id="JABMOJ010000572">
    <property type="protein sequence ID" value="NQV66740.1"/>
    <property type="molecule type" value="Genomic_DNA"/>
</dbReference>
<evidence type="ECO:0000313" key="6">
    <source>
        <dbReference type="Proteomes" id="UP000754644"/>
    </source>
</evidence>
<sequence>MKIKQMTLVTVLSVAAGSVFAGDWYALGSFGQSKVDGNAASEVNAELIDAGVTGLSSSFDDKDTSYKLQLGYSFTPNFAVEGGYIDLGKFQYSAAFTGPAVGSAVAEVKAAGINLGAVASYPMNDQFEIFGKLGIINAKVEASVAASDSGVTISENVSATKTKSYLGVGAAYNFNEQLGLHLAWERFNKLGDEDKTGESDVDLVSLGLKYNF</sequence>
<name>A0A972VYN2_9GAMM</name>
<dbReference type="Proteomes" id="UP000754644">
    <property type="component" value="Unassembled WGS sequence"/>
</dbReference>
<feature type="signal peptide" evidence="3">
    <location>
        <begin position="1"/>
        <end position="21"/>
    </location>
</feature>
<feature type="chain" id="PRO_5037146216" evidence="3">
    <location>
        <begin position="22"/>
        <end position="212"/>
    </location>
</feature>
<dbReference type="GO" id="GO:0046930">
    <property type="term" value="C:pore complex"/>
    <property type="evidence" value="ECO:0007669"/>
    <property type="project" value="UniProtKB-KW"/>
</dbReference>
<keyword evidence="2" id="KW-0626">Porin</keyword>
<evidence type="ECO:0000256" key="3">
    <source>
        <dbReference type="SAM" id="SignalP"/>
    </source>
</evidence>
<dbReference type="GO" id="GO:0009279">
    <property type="term" value="C:cell outer membrane"/>
    <property type="evidence" value="ECO:0007669"/>
    <property type="project" value="InterPro"/>
</dbReference>
<keyword evidence="2" id="KW-0813">Transport</keyword>
<feature type="domain" description="Outer membrane protein OmpA-like transmembrane" evidence="4">
    <location>
        <begin position="22"/>
        <end position="212"/>
    </location>
</feature>
<protein>
    <submittedName>
        <fullName evidence="5">Outer membrane beta-barrel protein</fullName>
    </submittedName>
</protein>
<dbReference type="InterPro" id="IPR011250">
    <property type="entry name" value="OMP/PagP_B-barrel"/>
</dbReference>
<dbReference type="SUPFAM" id="SSF56925">
    <property type="entry name" value="OMPA-like"/>
    <property type="match status" value="1"/>
</dbReference>
<dbReference type="Pfam" id="PF01389">
    <property type="entry name" value="OmpA_membrane"/>
    <property type="match status" value="1"/>
</dbReference>
<proteinExistence type="inferred from homology"/>
<accession>A0A972VYN2</accession>
<dbReference type="AlphaFoldDB" id="A0A972VYN2"/>
<organism evidence="5 6">
    <name type="scientific">SAR86 cluster bacterium</name>
    <dbReference type="NCBI Taxonomy" id="2030880"/>
    <lineage>
        <taxon>Bacteria</taxon>
        <taxon>Pseudomonadati</taxon>
        <taxon>Pseudomonadota</taxon>
        <taxon>Gammaproteobacteria</taxon>
        <taxon>SAR86 cluster</taxon>
    </lineage>
</organism>
<evidence type="ECO:0000313" key="5">
    <source>
        <dbReference type="EMBL" id="NQV66740.1"/>
    </source>
</evidence>
<reference evidence="5" key="1">
    <citation type="submission" date="2020-05" db="EMBL/GenBank/DDBJ databases">
        <title>Sulfur intermediates as new biogeochemical hubs in an aquatic model microbial ecosystem.</title>
        <authorList>
            <person name="Vigneron A."/>
        </authorList>
    </citation>
    <scope>NUCLEOTIDE SEQUENCE</scope>
    <source>
        <strain evidence="5">Bin.250</strain>
    </source>
</reference>
<evidence type="ECO:0000256" key="2">
    <source>
        <dbReference type="ARBA" id="ARBA00023114"/>
    </source>
</evidence>
<gene>
    <name evidence="5" type="ORF">HQ497_15380</name>
</gene>
<dbReference type="GO" id="GO:0015288">
    <property type="term" value="F:porin activity"/>
    <property type="evidence" value="ECO:0007669"/>
    <property type="project" value="UniProtKB-KW"/>
</dbReference>